<feature type="compositionally biased region" description="Low complexity" evidence="1">
    <location>
        <begin position="678"/>
        <end position="692"/>
    </location>
</feature>
<feature type="region of interest" description="Disordered" evidence="1">
    <location>
        <begin position="580"/>
        <end position="604"/>
    </location>
</feature>
<dbReference type="Proteomes" id="UP000028582">
    <property type="component" value="Unassembled WGS sequence"/>
</dbReference>
<dbReference type="AlphaFoldDB" id="A0A081AJU8"/>
<evidence type="ECO:0000256" key="1">
    <source>
        <dbReference type="SAM" id="MobiDB-lite"/>
    </source>
</evidence>
<dbReference type="OrthoDB" id="75211at2759"/>
<name>A0A081AJU8_PHYNI</name>
<gene>
    <name evidence="2" type="ORF">F444_06100</name>
</gene>
<feature type="region of interest" description="Disordered" evidence="1">
    <location>
        <begin position="41"/>
        <end position="61"/>
    </location>
</feature>
<feature type="region of interest" description="Disordered" evidence="1">
    <location>
        <begin position="616"/>
        <end position="640"/>
    </location>
</feature>
<accession>A0A081AJU8</accession>
<sequence length="899" mass="100613">MSIGTRGTRVNAKLHSEELKDAYRVWLKDLYDDKPERLLKKLDKKKKRSGGRRARRHQLMQHAQQHTAASALKDVALKEAKLPSLVHTPADKQALQESQNRRHQALVDEANYSAIQYSNQPSWRPGLAFFQQLVRQLLQKTSAESQSGDCSNGVIKVELAGFPVLVAPILLRVPIRRQGSEDCFGVALLFCQEHNRDQQAVRSSGEIPSFVLKCRVYVRSCSWQEHRNTLVDIVSSSSSGICAVRKCAENFESRNNELQLLRTRQEVEKATDELWINSSDTGSGTDLHAIQRYIPFKGASIRSNAFTTSDMITSAERKAWIARCASRNRDKNSSTVWIISGGGVCGRLTATRREECQLVKCTVDQAWSEPRLLTSMCAMLLEKALRIRFNELVLDLLQDTSGTWWLLQVKAFTLASTRPASAATTSSLSTKTLPGLSRTQSAPTRFEVGVTPTPKWRKWRCAGRYCACKSSSKTENQQVNGIDGPDDSNEPSGYLTKKMLRSCEFYDDFIQQQDMSLAGGFTEFHSALTFHLQHRLPKRDRSQLYEPQPLCGACVKQYHSLRQQWMETVEAPKTMATHAGLHRKNTQTKDYSEQTLLPPRKLPSLQRTPAALSALNSSYSTPARALSDTSKLTKHEGTTKQSNYLTELAAMEKMLAEHEPPLLMNEKKREAQHAQGQVASVSSSTTNVLSTKSSDHDGIFPKWDGVTRIEEMWQNLTFKPLETQLTEVGAKGVGMKQGYNSISLQQELAKVAKVSDSTDGDTERANKIHEEVHPSYRNAPTKAVAAYIVQVQHCRRVFEDESYREDLVNNTMSALRSGNSNICLVVTPHSQDPRDKKHVNEAEDELAEMALRSLYIDVKQAIAASSDGLSSDLLLSSWPMRPKVCREISGCITVKVGPA</sequence>
<proteinExistence type="predicted"/>
<feature type="region of interest" description="Disordered" evidence="1">
    <location>
        <begin position="669"/>
        <end position="694"/>
    </location>
</feature>
<dbReference type="EMBL" id="ANJA01001141">
    <property type="protein sequence ID" value="ETO79159.1"/>
    <property type="molecule type" value="Genomic_DNA"/>
</dbReference>
<comment type="caution">
    <text evidence="2">The sequence shown here is derived from an EMBL/GenBank/DDBJ whole genome shotgun (WGS) entry which is preliminary data.</text>
</comment>
<protein>
    <submittedName>
        <fullName evidence="2">Uncharacterized protein</fullName>
    </submittedName>
</protein>
<feature type="compositionally biased region" description="Basic residues" evidence="1">
    <location>
        <begin position="42"/>
        <end position="59"/>
    </location>
</feature>
<organism evidence="2 3">
    <name type="scientific">Phytophthora nicotianae P1976</name>
    <dbReference type="NCBI Taxonomy" id="1317066"/>
    <lineage>
        <taxon>Eukaryota</taxon>
        <taxon>Sar</taxon>
        <taxon>Stramenopiles</taxon>
        <taxon>Oomycota</taxon>
        <taxon>Peronosporomycetes</taxon>
        <taxon>Peronosporales</taxon>
        <taxon>Peronosporaceae</taxon>
        <taxon>Phytophthora</taxon>
    </lineage>
</organism>
<reference evidence="2 3" key="1">
    <citation type="submission" date="2013-11" db="EMBL/GenBank/DDBJ databases">
        <title>The Genome Sequence of Phytophthora parasitica P1976.</title>
        <authorList>
            <consortium name="The Broad Institute Genomics Platform"/>
            <person name="Russ C."/>
            <person name="Tyler B."/>
            <person name="Panabieres F."/>
            <person name="Shan W."/>
            <person name="Tripathy S."/>
            <person name="Grunwald N."/>
            <person name="Machado M."/>
            <person name="Johnson C.S."/>
            <person name="Walker B."/>
            <person name="Young S."/>
            <person name="Zeng Q."/>
            <person name="Gargeya S."/>
            <person name="Fitzgerald M."/>
            <person name="Haas B."/>
            <person name="Abouelleil A."/>
            <person name="Allen A.W."/>
            <person name="Alvarado L."/>
            <person name="Arachchi H.M."/>
            <person name="Berlin A.M."/>
            <person name="Chapman S.B."/>
            <person name="Gainer-Dewar J."/>
            <person name="Goldberg J."/>
            <person name="Griggs A."/>
            <person name="Gujja S."/>
            <person name="Hansen M."/>
            <person name="Howarth C."/>
            <person name="Imamovic A."/>
            <person name="Ireland A."/>
            <person name="Larimer J."/>
            <person name="McCowan C."/>
            <person name="Murphy C."/>
            <person name="Pearson M."/>
            <person name="Poon T.W."/>
            <person name="Priest M."/>
            <person name="Roberts A."/>
            <person name="Saif S."/>
            <person name="Shea T."/>
            <person name="Sisk P."/>
            <person name="Sykes S."/>
            <person name="Wortman J."/>
            <person name="Nusbaum C."/>
            <person name="Birren B."/>
        </authorList>
    </citation>
    <scope>NUCLEOTIDE SEQUENCE [LARGE SCALE GENOMIC DNA]</scope>
    <source>
        <strain evidence="2 3">P1976</strain>
    </source>
</reference>
<evidence type="ECO:0000313" key="3">
    <source>
        <dbReference type="Proteomes" id="UP000028582"/>
    </source>
</evidence>
<evidence type="ECO:0000313" key="2">
    <source>
        <dbReference type="EMBL" id="ETO79159.1"/>
    </source>
</evidence>